<reference evidence="5" key="2">
    <citation type="submission" date="2020-09" db="EMBL/GenBank/DDBJ databases">
        <authorList>
            <person name="Sun Q."/>
            <person name="Zhou Y."/>
        </authorList>
    </citation>
    <scope>NUCLEOTIDE SEQUENCE</scope>
    <source>
        <strain evidence="5">CGMCC 1.15763</strain>
    </source>
</reference>
<dbReference type="GO" id="GO:0008757">
    <property type="term" value="F:S-adenosylmethionine-dependent methyltransferase activity"/>
    <property type="evidence" value="ECO:0007669"/>
    <property type="project" value="InterPro"/>
</dbReference>
<dbReference type="Pfam" id="PF08241">
    <property type="entry name" value="Methyltransf_11"/>
    <property type="match status" value="1"/>
</dbReference>
<evidence type="ECO:0000256" key="1">
    <source>
        <dbReference type="ARBA" id="ARBA00022603"/>
    </source>
</evidence>
<dbReference type="Gene3D" id="3.40.50.150">
    <property type="entry name" value="Vaccinia Virus protein VP39"/>
    <property type="match status" value="1"/>
</dbReference>
<accession>A0A917HYY0</accession>
<evidence type="ECO:0000313" key="6">
    <source>
        <dbReference type="Proteomes" id="UP000633278"/>
    </source>
</evidence>
<comment type="caution">
    <text evidence="5">The sequence shown here is derived from an EMBL/GenBank/DDBJ whole genome shotgun (WGS) entry which is preliminary data.</text>
</comment>
<evidence type="ECO:0000256" key="3">
    <source>
        <dbReference type="ARBA" id="ARBA00022691"/>
    </source>
</evidence>
<feature type="domain" description="Methyltransferase type 11" evidence="4">
    <location>
        <begin position="33"/>
        <end position="129"/>
    </location>
</feature>
<sequence length="205" mass="22946">MDLVKLQESIAGVDIYLLDQILKKRYQENAVLLDAGCGQGRNLRWFYQNDYTVFGVDHSEKAIAAVKENYPAQAANFSVQALDALSFSDASFDHVISSAVLHFAQNKIHFLHMFSELIRVLKPGGSLFIRMASIQGLEKLVKSQGNGVYAIPDGSFRFLLDQDLLKTVMSRFSITALEPLKTVNVANLRAMSTLVFQKNNEEKDL</sequence>
<keyword evidence="3" id="KW-0949">S-adenosyl-L-methionine</keyword>
<dbReference type="SUPFAM" id="SSF53335">
    <property type="entry name" value="S-adenosyl-L-methionine-dependent methyltransferases"/>
    <property type="match status" value="1"/>
</dbReference>
<reference evidence="5" key="1">
    <citation type="journal article" date="2014" name="Int. J. Syst. Evol. Microbiol.">
        <title>Complete genome sequence of Corynebacterium casei LMG S-19264T (=DSM 44701T), isolated from a smear-ripened cheese.</title>
        <authorList>
            <consortium name="US DOE Joint Genome Institute (JGI-PGF)"/>
            <person name="Walter F."/>
            <person name="Albersmeier A."/>
            <person name="Kalinowski J."/>
            <person name="Ruckert C."/>
        </authorList>
    </citation>
    <scope>NUCLEOTIDE SEQUENCE</scope>
    <source>
        <strain evidence="5">CGMCC 1.15763</strain>
    </source>
</reference>
<dbReference type="AlphaFoldDB" id="A0A917HYY0"/>
<evidence type="ECO:0000256" key="2">
    <source>
        <dbReference type="ARBA" id="ARBA00022679"/>
    </source>
</evidence>
<dbReference type="EMBL" id="BMJW01000002">
    <property type="protein sequence ID" value="GGG98474.1"/>
    <property type="molecule type" value="Genomic_DNA"/>
</dbReference>
<evidence type="ECO:0000313" key="5">
    <source>
        <dbReference type="EMBL" id="GGG98474.1"/>
    </source>
</evidence>
<dbReference type="GO" id="GO:0032259">
    <property type="term" value="P:methylation"/>
    <property type="evidence" value="ECO:0007669"/>
    <property type="project" value="UniProtKB-KW"/>
</dbReference>
<dbReference type="InterPro" id="IPR013216">
    <property type="entry name" value="Methyltransf_11"/>
</dbReference>
<gene>
    <name evidence="5" type="ORF">GCM10011416_15780</name>
</gene>
<dbReference type="CDD" id="cd02440">
    <property type="entry name" value="AdoMet_MTases"/>
    <property type="match status" value="1"/>
</dbReference>
<proteinExistence type="predicted"/>
<dbReference type="PANTHER" id="PTHR43464:SF19">
    <property type="entry name" value="UBIQUINONE BIOSYNTHESIS O-METHYLTRANSFERASE, MITOCHONDRIAL"/>
    <property type="match status" value="1"/>
</dbReference>
<dbReference type="Proteomes" id="UP000633278">
    <property type="component" value="Unassembled WGS sequence"/>
</dbReference>
<name>A0A917HYY0_9FLAO</name>
<keyword evidence="1" id="KW-0489">Methyltransferase</keyword>
<keyword evidence="2" id="KW-0808">Transferase</keyword>
<keyword evidence="6" id="KW-1185">Reference proteome</keyword>
<dbReference type="PANTHER" id="PTHR43464">
    <property type="entry name" value="METHYLTRANSFERASE"/>
    <property type="match status" value="1"/>
</dbReference>
<evidence type="ECO:0000259" key="4">
    <source>
        <dbReference type="Pfam" id="PF08241"/>
    </source>
</evidence>
<protein>
    <recommendedName>
        <fullName evidence="4">Methyltransferase type 11 domain-containing protein</fullName>
    </recommendedName>
</protein>
<dbReference type="RefSeq" id="WP_188598778.1">
    <property type="nucleotide sequence ID" value="NZ_BMJW01000002.1"/>
</dbReference>
<organism evidence="5 6">
    <name type="scientific">Polaribacter pacificus</name>
    <dbReference type="NCBI Taxonomy" id="1775173"/>
    <lineage>
        <taxon>Bacteria</taxon>
        <taxon>Pseudomonadati</taxon>
        <taxon>Bacteroidota</taxon>
        <taxon>Flavobacteriia</taxon>
        <taxon>Flavobacteriales</taxon>
        <taxon>Flavobacteriaceae</taxon>
    </lineage>
</organism>
<dbReference type="InterPro" id="IPR029063">
    <property type="entry name" value="SAM-dependent_MTases_sf"/>
</dbReference>